<sequence length="73" mass="7726">MADSCRKKMIAARTGKPELVADDETKMAQMTLENLEDCDVAEEHGDGVIAEDAEAGVAIVAAIVKLLRLVAAL</sequence>
<evidence type="ECO:0000313" key="1">
    <source>
        <dbReference type="EMBL" id="KAK9175333.1"/>
    </source>
</evidence>
<reference evidence="1 2" key="1">
    <citation type="submission" date="2024-05" db="EMBL/GenBank/DDBJ databases">
        <title>Haplotype-resolved chromosome-level genome assembly of Huyou (Citrus changshanensis).</title>
        <authorList>
            <person name="Miao C."/>
            <person name="Chen W."/>
            <person name="Wu Y."/>
            <person name="Wang L."/>
            <person name="Zhao S."/>
            <person name="Grierson D."/>
            <person name="Xu C."/>
            <person name="Chen K."/>
        </authorList>
    </citation>
    <scope>NUCLEOTIDE SEQUENCE [LARGE SCALE GENOMIC DNA]</scope>
    <source>
        <strain evidence="1">01-14</strain>
        <tissue evidence="1">Leaf</tissue>
    </source>
</reference>
<keyword evidence="2" id="KW-1185">Reference proteome</keyword>
<dbReference type="AlphaFoldDB" id="A0AAP0LIH2"/>
<gene>
    <name evidence="1" type="ORF">WN944_027339</name>
</gene>
<evidence type="ECO:0000313" key="2">
    <source>
        <dbReference type="Proteomes" id="UP001428341"/>
    </source>
</evidence>
<dbReference type="Proteomes" id="UP001428341">
    <property type="component" value="Unassembled WGS sequence"/>
</dbReference>
<organism evidence="1 2">
    <name type="scientific">Citrus x changshan-huyou</name>
    <dbReference type="NCBI Taxonomy" id="2935761"/>
    <lineage>
        <taxon>Eukaryota</taxon>
        <taxon>Viridiplantae</taxon>
        <taxon>Streptophyta</taxon>
        <taxon>Embryophyta</taxon>
        <taxon>Tracheophyta</taxon>
        <taxon>Spermatophyta</taxon>
        <taxon>Magnoliopsida</taxon>
        <taxon>eudicotyledons</taxon>
        <taxon>Gunneridae</taxon>
        <taxon>Pentapetalae</taxon>
        <taxon>rosids</taxon>
        <taxon>malvids</taxon>
        <taxon>Sapindales</taxon>
        <taxon>Rutaceae</taxon>
        <taxon>Aurantioideae</taxon>
        <taxon>Citrus</taxon>
    </lineage>
</organism>
<protein>
    <submittedName>
        <fullName evidence="1">Uncharacterized protein</fullName>
    </submittedName>
</protein>
<name>A0AAP0LIH2_9ROSI</name>
<proteinExistence type="predicted"/>
<dbReference type="EMBL" id="JBCGBO010000025">
    <property type="protein sequence ID" value="KAK9175333.1"/>
    <property type="molecule type" value="Genomic_DNA"/>
</dbReference>
<comment type="caution">
    <text evidence="1">The sequence shown here is derived from an EMBL/GenBank/DDBJ whole genome shotgun (WGS) entry which is preliminary data.</text>
</comment>
<accession>A0AAP0LIH2</accession>